<dbReference type="Gene3D" id="3.10.620.30">
    <property type="match status" value="1"/>
</dbReference>
<evidence type="ECO:0000313" key="2">
    <source>
        <dbReference type="EMBL" id="VAW76153.1"/>
    </source>
</evidence>
<dbReference type="EMBL" id="UOFK01000088">
    <property type="protein sequence ID" value="VAW76153.1"/>
    <property type="molecule type" value="Genomic_DNA"/>
</dbReference>
<organism evidence="2">
    <name type="scientific">hydrothermal vent metagenome</name>
    <dbReference type="NCBI Taxonomy" id="652676"/>
    <lineage>
        <taxon>unclassified sequences</taxon>
        <taxon>metagenomes</taxon>
        <taxon>ecological metagenomes</taxon>
    </lineage>
</organism>
<keyword evidence="1" id="KW-0812">Transmembrane</keyword>
<sequence length="264" mass="30794">MLFRVTVKSGAFAKIFIFIGVTLILFNIIGYFYYTEITVNNKYLLDTEPRTISEKEFWNGAYKINNETLEVYLYRLTELVSKRMLRIDSKHTKPKIFENWILWIYAITKGYYEWSDTKRAIKLGGGFCSQHAIVFNNLLRKQGIKSRILGLQGHVVNETLINGQWKVYDPDYNIVFNATLQDLENNPTQAYQTYLASGAPDSTAKNFEQAFATEADNFRYKKTVAYRGEKYYIEITSLYLVWIIPILLILSGLKFQDLRSRTLV</sequence>
<protein>
    <recommendedName>
        <fullName evidence="3">Transglutaminase-like domain-containing protein</fullName>
    </recommendedName>
</protein>
<dbReference type="SUPFAM" id="SSF54001">
    <property type="entry name" value="Cysteine proteinases"/>
    <property type="match status" value="1"/>
</dbReference>
<reference evidence="2" key="1">
    <citation type="submission" date="2018-06" db="EMBL/GenBank/DDBJ databases">
        <authorList>
            <person name="Zhirakovskaya E."/>
        </authorList>
    </citation>
    <scope>NUCLEOTIDE SEQUENCE</scope>
</reference>
<evidence type="ECO:0000256" key="1">
    <source>
        <dbReference type="SAM" id="Phobius"/>
    </source>
</evidence>
<keyword evidence="1" id="KW-1133">Transmembrane helix</keyword>
<feature type="transmembrane region" description="Helical" evidence="1">
    <location>
        <begin position="12"/>
        <end position="34"/>
    </location>
</feature>
<proteinExistence type="predicted"/>
<dbReference type="InterPro" id="IPR038765">
    <property type="entry name" value="Papain-like_cys_pep_sf"/>
</dbReference>
<keyword evidence="1" id="KW-0472">Membrane</keyword>
<name>A0A3B0YJ35_9ZZZZ</name>
<gene>
    <name evidence="2" type="ORF">MNBD_GAMMA13-32</name>
</gene>
<dbReference type="AlphaFoldDB" id="A0A3B0YJ35"/>
<feature type="transmembrane region" description="Helical" evidence="1">
    <location>
        <begin position="231"/>
        <end position="253"/>
    </location>
</feature>
<evidence type="ECO:0008006" key="3">
    <source>
        <dbReference type="Google" id="ProtNLM"/>
    </source>
</evidence>
<accession>A0A3B0YJ35</accession>